<feature type="region of interest" description="Disordered" evidence="1">
    <location>
        <begin position="1"/>
        <end position="31"/>
    </location>
</feature>
<evidence type="ECO:0000313" key="3">
    <source>
        <dbReference type="EMBL" id="KAJ3986765.1"/>
    </source>
</evidence>
<name>A0AA38Q524_9AGAR</name>
<proteinExistence type="predicted"/>
<reference evidence="3" key="1">
    <citation type="submission" date="2022-08" db="EMBL/GenBank/DDBJ databases">
        <authorList>
            <consortium name="DOE Joint Genome Institute"/>
            <person name="Min B."/>
            <person name="Riley R."/>
            <person name="Sierra-Patev S."/>
            <person name="Naranjo-Ortiz M."/>
            <person name="Looney B."/>
            <person name="Konkel Z."/>
            <person name="Slot J.C."/>
            <person name="Sakamoto Y."/>
            <person name="Steenwyk J.L."/>
            <person name="Rokas A."/>
            <person name="Carro J."/>
            <person name="Camarero S."/>
            <person name="Ferreira P."/>
            <person name="Molpeceres G."/>
            <person name="Ruiz-Duenas F.J."/>
            <person name="Serrano A."/>
            <person name="Henrissat B."/>
            <person name="Drula E."/>
            <person name="Hughes K.W."/>
            <person name="Mata J.L."/>
            <person name="Ishikawa N.K."/>
            <person name="Vargas-Isla R."/>
            <person name="Ushijima S."/>
            <person name="Smith C.A."/>
            <person name="Ahrendt S."/>
            <person name="Andreopoulos W."/>
            <person name="He G."/>
            <person name="Labutti K."/>
            <person name="Lipzen A."/>
            <person name="Ng V."/>
            <person name="Sandor L."/>
            <person name="Barry K."/>
            <person name="Martinez A.T."/>
            <person name="Xiao Y."/>
            <person name="Gibbons J.G."/>
            <person name="Terashima K."/>
            <person name="Hibbett D.S."/>
            <person name="Grigoriev I.V."/>
        </authorList>
    </citation>
    <scope>NUCLEOTIDE SEQUENCE</scope>
    <source>
        <strain evidence="3">TFB7829</strain>
    </source>
</reference>
<dbReference type="InterPro" id="IPR039892">
    <property type="entry name" value="Spa2/Sph1"/>
</dbReference>
<gene>
    <name evidence="3" type="ORF">F5890DRAFT_1502177</name>
</gene>
<protein>
    <recommendedName>
        <fullName evidence="2">GIT Spa2 homology (SHD) domain-containing protein</fullName>
    </recommendedName>
</protein>
<dbReference type="Proteomes" id="UP001163850">
    <property type="component" value="Unassembled WGS sequence"/>
</dbReference>
<organism evidence="3 4">
    <name type="scientific">Lentinula detonsa</name>
    <dbReference type="NCBI Taxonomy" id="2804962"/>
    <lineage>
        <taxon>Eukaryota</taxon>
        <taxon>Fungi</taxon>
        <taxon>Dikarya</taxon>
        <taxon>Basidiomycota</taxon>
        <taxon>Agaricomycotina</taxon>
        <taxon>Agaricomycetes</taxon>
        <taxon>Agaricomycetidae</taxon>
        <taxon>Agaricales</taxon>
        <taxon>Marasmiineae</taxon>
        <taxon>Omphalotaceae</taxon>
        <taxon>Lentinula</taxon>
    </lineage>
</organism>
<evidence type="ECO:0000256" key="1">
    <source>
        <dbReference type="SAM" id="MobiDB-lite"/>
    </source>
</evidence>
<evidence type="ECO:0000259" key="2">
    <source>
        <dbReference type="SMART" id="SM00555"/>
    </source>
</evidence>
<comment type="caution">
    <text evidence="3">The sequence shown here is derived from an EMBL/GenBank/DDBJ whole genome shotgun (WGS) entry which is preliminary data.</text>
</comment>
<dbReference type="AlphaFoldDB" id="A0AA38Q524"/>
<sequence>MQRSQSLDASPTSTAFSSNSNHHSYKPISKNAPLVPQIDYRSSFKIHYDELHRYSTAYLARTPPKLRSTTRQQLTRLTIQQFHELSNDVVDELIRRKSEKEVPFLPVREEFPRKRNQIRQKLATFPTSRFEDLSGDVYLELARRYPEFREDPDGRTSGGSKYDDYLAPGFPSTRATRSRTPDLDNDLSRISSVEEFDVDTELGPLLFRVSPAPNSSLSA</sequence>
<accession>A0AA38Q524</accession>
<dbReference type="Pfam" id="PF08518">
    <property type="entry name" value="GIT_SHD"/>
    <property type="match status" value="2"/>
</dbReference>
<dbReference type="EMBL" id="MU801935">
    <property type="protein sequence ID" value="KAJ3986765.1"/>
    <property type="molecule type" value="Genomic_DNA"/>
</dbReference>
<dbReference type="PANTHER" id="PTHR21601">
    <property type="entry name" value="SPA2 PROTEIN"/>
    <property type="match status" value="1"/>
</dbReference>
<dbReference type="InterPro" id="IPR013724">
    <property type="entry name" value="GIT_SHD"/>
</dbReference>
<feature type="compositionally biased region" description="Polar residues" evidence="1">
    <location>
        <begin position="1"/>
        <end position="22"/>
    </location>
</feature>
<evidence type="ECO:0000313" key="4">
    <source>
        <dbReference type="Proteomes" id="UP001163850"/>
    </source>
</evidence>
<feature type="domain" description="GIT Spa2 homology (SHD)" evidence="2">
    <location>
        <begin position="70"/>
        <end position="100"/>
    </location>
</feature>
<dbReference type="GO" id="GO:0005078">
    <property type="term" value="F:MAP-kinase scaffold activity"/>
    <property type="evidence" value="ECO:0007669"/>
    <property type="project" value="TreeGrafter"/>
</dbReference>
<feature type="region of interest" description="Disordered" evidence="1">
    <location>
        <begin position="148"/>
        <end position="186"/>
    </location>
</feature>
<dbReference type="SMART" id="SM00555">
    <property type="entry name" value="GIT"/>
    <property type="match status" value="2"/>
</dbReference>
<feature type="domain" description="GIT Spa2 homology (SHD)" evidence="2">
    <location>
        <begin position="118"/>
        <end position="148"/>
    </location>
</feature>
<dbReference type="PANTHER" id="PTHR21601:SF0">
    <property type="entry name" value="PROTEIN SPA2-RELATED"/>
    <property type="match status" value="1"/>
</dbReference>